<dbReference type="Proteomes" id="UP001147733">
    <property type="component" value="Unassembled WGS sequence"/>
</dbReference>
<reference evidence="2" key="1">
    <citation type="submission" date="2022-11" db="EMBL/GenBank/DDBJ databases">
        <authorList>
            <person name="Petersen C."/>
        </authorList>
    </citation>
    <scope>NUCLEOTIDE SEQUENCE</scope>
    <source>
        <strain evidence="2">IBT 23319</strain>
    </source>
</reference>
<gene>
    <name evidence="2" type="ORF">N7469_005066</name>
</gene>
<dbReference type="GeneID" id="81383153"/>
<organism evidence="2 3">
    <name type="scientific">Penicillium citrinum</name>
    <dbReference type="NCBI Taxonomy" id="5077"/>
    <lineage>
        <taxon>Eukaryota</taxon>
        <taxon>Fungi</taxon>
        <taxon>Dikarya</taxon>
        <taxon>Ascomycota</taxon>
        <taxon>Pezizomycotina</taxon>
        <taxon>Eurotiomycetes</taxon>
        <taxon>Eurotiomycetidae</taxon>
        <taxon>Eurotiales</taxon>
        <taxon>Aspergillaceae</taxon>
        <taxon>Penicillium</taxon>
    </lineage>
</organism>
<evidence type="ECO:0000256" key="1">
    <source>
        <dbReference type="SAM" id="MobiDB-lite"/>
    </source>
</evidence>
<dbReference type="EMBL" id="JAPQKT010000004">
    <property type="protein sequence ID" value="KAJ5233300.1"/>
    <property type="molecule type" value="Genomic_DNA"/>
</dbReference>
<feature type="region of interest" description="Disordered" evidence="1">
    <location>
        <begin position="11"/>
        <end position="40"/>
    </location>
</feature>
<reference evidence="2" key="2">
    <citation type="journal article" date="2023" name="IMA Fungus">
        <title>Comparative genomic study of the Penicillium genus elucidates a diverse pangenome and 15 lateral gene transfer events.</title>
        <authorList>
            <person name="Petersen C."/>
            <person name="Sorensen T."/>
            <person name="Nielsen M.R."/>
            <person name="Sondergaard T.E."/>
            <person name="Sorensen J.L."/>
            <person name="Fitzpatrick D.A."/>
            <person name="Frisvad J.C."/>
            <person name="Nielsen K.L."/>
        </authorList>
    </citation>
    <scope>NUCLEOTIDE SEQUENCE</scope>
    <source>
        <strain evidence="2">IBT 23319</strain>
    </source>
</reference>
<protein>
    <submittedName>
        <fullName evidence="2">Uncharacterized protein</fullName>
    </submittedName>
</protein>
<dbReference type="AlphaFoldDB" id="A0A9W9P0Z2"/>
<keyword evidence="3" id="KW-1185">Reference proteome</keyword>
<evidence type="ECO:0000313" key="2">
    <source>
        <dbReference type="EMBL" id="KAJ5233300.1"/>
    </source>
</evidence>
<dbReference type="RefSeq" id="XP_056500800.1">
    <property type="nucleotide sequence ID" value="XM_056643986.1"/>
</dbReference>
<sequence>MPQSWYIAQEDPVLGGTEKPEWGQMKQTRGWRTPDPSNPVDRWGLEGHEADSLIRWKCFTVDCPAVGSIP</sequence>
<name>A0A9W9P0Z2_PENCI</name>
<evidence type="ECO:0000313" key="3">
    <source>
        <dbReference type="Proteomes" id="UP001147733"/>
    </source>
</evidence>
<comment type="caution">
    <text evidence="2">The sequence shown here is derived from an EMBL/GenBank/DDBJ whole genome shotgun (WGS) entry which is preliminary data.</text>
</comment>
<proteinExistence type="predicted"/>
<accession>A0A9W9P0Z2</accession>